<keyword evidence="5" id="KW-1185">Reference proteome</keyword>
<dbReference type="InterPro" id="IPR020019">
    <property type="entry name" value="AcTrfase_PglD-like"/>
</dbReference>
<dbReference type="Proteomes" id="UP000219048">
    <property type="component" value="Unassembled WGS sequence"/>
</dbReference>
<dbReference type="InterPro" id="IPR050179">
    <property type="entry name" value="Trans_hexapeptide_repeat"/>
</dbReference>
<comment type="similarity">
    <text evidence="1">Belongs to the transferase hexapeptide repeat family.</text>
</comment>
<dbReference type="GO" id="GO:0016746">
    <property type="term" value="F:acyltransferase activity"/>
    <property type="evidence" value="ECO:0007669"/>
    <property type="project" value="UniProtKB-KW"/>
</dbReference>
<keyword evidence="4" id="KW-0808">Transferase</keyword>
<dbReference type="Gene3D" id="3.40.50.20">
    <property type="match status" value="1"/>
</dbReference>
<evidence type="ECO:0000259" key="3">
    <source>
        <dbReference type="Pfam" id="PF17836"/>
    </source>
</evidence>
<dbReference type="OrthoDB" id="708224at2"/>
<evidence type="ECO:0000256" key="1">
    <source>
        <dbReference type="ARBA" id="ARBA00007274"/>
    </source>
</evidence>
<gene>
    <name evidence="4" type="ORF">SAMN06265377_3012</name>
</gene>
<accession>A0A285MVN9</accession>
<keyword evidence="4" id="KW-0012">Acyltransferase</keyword>
<evidence type="ECO:0000313" key="4">
    <source>
        <dbReference type="EMBL" id="SNZ01178.1"/>
    </source>
</evidence>
<dbReference type="InterPro" id="IPR041561">
    <property type="entry name" value="PglD_N"/>
</dbReference>
<dbReference type="PANTHER" id="PTHR43300">
    <property type="entry name" value="ACETYLTRANSFERASE"/>
    <property type="match status" value="1"/>
</dbReference>
<dbReference type="AlphaFoldDB" id="A0A285MVN9"/>
<evidence type="ECO:0000256" key="2">
    <source>
        <dbReference type="PIRSR" id="PIRSR620019-2"/>
    </source>
</evidence>
<proteinExistence type="inferred from homology"/>
<name>A0A285MVN9_9FLAO</name>
<dbReference type="RefSeq" id="WP_097046611.1">
    <property type="nucleotide sequence ID" value="NZ_OBEH01000004.1"/>
</dbReference>
<reference evidence="5" key="1">
    <citation type="submission" date="2017-09" db="EMBL/GenBank/DDBJ databases">
        <authorList>
            <person name="Varghese N."/>
            <person name="Submissions S."/>
        </authorList>
    </citation>
    <scope>NUCLEOTIDE SEQUENCE [LARGE SCALE GENOMIC DNA]</scope>
    <source>
        <strain evidence="5">DSM 25885</strain>
    </source>
</reference>
<dbReference type="InterPro" id="IPR011004">
    <property type="entry name" value="Trimer_LpxA-like_sf"/>
</dbReference>
<feature type="binding site" evidence="2">
    <location>
        <position position="166"/>
    </location>
    <ligand>
        <name>acetyl-CoA</name>
        <dbReference type="ChEBI" id="CHEBI:57288"/>
    </ligand>
</feature>
<organism evidence="4 5">
    <name type="scientific">Flagellimonas pacifica</name>
    <dbReference type="NCBI Taxonomy" id="1247520"/>
    <lineage>
        <taxon>Bacteria</taxon>
        <taxon>Pseudomonadati</taxon>
        <taxon>Bacteroidota</taxon>
        <taxon>Flavobacteriia</taxon>
        <taxon>Flavobacteriales</taxon>
        <taxon>Flavobacteriaceae</taxon>
        <taxon>Flagellimonas</taxon>
    </lineage>
</organism>
<dbReference type="Gene3D" id="2.160.10.10">
    <property type="entry name" value="Hexapeptide repeat proteins"/>
    <property type="match status" value="1"/>
</dbReference>
<sequence length="208" mass="22694">MKESLIIIGAGNVGGFLVLNQELFSTQYNIIGFLDDAVEKKDKSYWDIPVLGTLDDLHKYPDAALVIGIAKPLVKKKILQKIGDNHKFPNFISKNTWISNSVNFGKGIIIYPGVSINHESELGEFVIINMNCAIGHNTKIEKCSSLAPGVNFAGFTHVEPYTEIGIGVSTIQQIKIGEGSIIGGQSMVVRNTEAYATYIGVPARKKEL</sequence>
<evidence type="ECO:0000313" key="5">
    <source>
        <dbReference type="Proteomes" id="UP000219048"/>
    </source>
</evidence>
<dbReference type="NCBIfam" id="TIGR03570">
    <property type="entry name" value="NeuD_NnaD"/>
    <property type="match status" value="1"/>
</dbReference>
<dbReference type="SUPFAM" id="SSF51161">
    <property type="entry name" value="Trimeric LpxA-like enzymes"/>
    <property type="match status" value="1"/>
</dbReference>
<protein>
    <submittedName>
        <fullName evidence="4">Sugar O-acyltransferase, sialic acid O-acetyltransferase NeuD family</fullName>
    </submittedName>
</protein>
<dbReference type="EMBL" id="OBEH01000004">
    <property type="protein sequence ID" value="SNZ01178.1"/>
    <property type="molecule type" value="Genomic_DNA"/>
</dbReference>
<feature type="domain" description="PglD N-terminal" evidence="3">
    <location>
        <begin position="5"/>
        <end position="82"/>
    </location>
</feature>
<feature type="binding site" evidence="2">
    <location>
        <position position="184"/>
    </location>
    <ligand>
        <name>acetyl-CoA</name>
        <dbReference type="ChEBI" id="CHEBI:57288"/>
    </ligand>
</feature>
<dbReference type="CDD" id="cd03360">
    <property type="entry name" value="LbH_AT_putative"/>
    <property type="match status" value="1"/>
</dbReference>
<dbReference type="Pfam" id="PF17836">
    <property type="entry name" value="PglD_N"/>
    <property type="match status" value="1"/>
</dbReference>
<dbReference type="PANTHER" id="PTHR43300:SF7">
    <property type="entry name" value="UDP-N-ACETYLBACILLOSAMINE N-ACETYLTRANSFERASE"/>
    <property type="match status" value="1"/>
</dbReference>